<reference evidence="1 2" key="1">
    <citation type="submission" date="2015-07" db="EMBL/GenBank/DDBJ databases">
        <title>Comparative genomics of the Sigatoka disease complex on banana suggests a link between parallel evolutionary changes in Pseudocercospora fijiensis and Pseudocercospora eumusae and increased virulence on the banana host.</title>
        <authorList>
            <person name="Chang T.-C."/>
            <person name="Salvucci A."/>
            <person name="Crous P.W."/>
            <person name="Stergiopoulos I."/>
        </authorList>
    </citation>
    <scope>NUCLEOTIDE SEQUENCE [LARGE SCALE GENOMIC DNA]</scope>
    <source>
        <strain evidence="1 2">CBS 116634</strain>
    </source>
</reference>
<proteinExistence type="predicted"/>
<dbReference type="AlphaFoldDB" id="A0A139IMQ5"/>
<name>A0A139IMQ5_9PEZI</name>
<sequence>MSHRTIPHPPNVPPPQPQFSQVNTFTFQPGDKLVAITGQLAIALDGVSPPPSGFEDQVQMALQNLENCLRSAGAAKRDIFKVTHHVVGFDYEKQNPTKVFIEWLGSGHRPASAMLPVERLALPGGLYEIETWAIVPGGFLQEDCAFSKVQRALRRPVKVDTNWSEHLNQLAVIRELGNIGLGEVLSFVS</sequence>
<dbReference type="CDD" id="cd00448">
    <property type="entry name" value="YjgF_YER057c_UK114_family"/>
    <property type="match status" value="1"/>
</dbReference>
<keyword evidence="2" id="KW-1185">Reference proteome</keyword>
<dbReference type="EMBL" id="LFZO01000045">
    <property type="protein sequence ID" value="KXT16043.1"/>
    <property type="molecule type" value="Genomic_DNA"/>
</dbReference>
<comment type="caution">
    <text evidence="1">The sequence shown here is derived from an EMBL/GenBank/DDBJ whole genome shotgun (WGS) entry which is preliminary data.</text>
</comment>
<organism evidence="1 2">
    <name type="scientific">Pseudocercospora musae</name>
    <dbReference type="NCBI Taxonomy" id="113226"/>
    <lineage>
        <taxon>Eukaryota</taxon>
        <taxon>Fungi</taxon>
        <taxon>Dikarya</taxon>
        <taxon>Ascomycota</taxon>
        <taxon>Pezizomycotina</taxon>
        <taxon>Dothideomycetes</taxon>
        <taxon>Dothideomycetidae</taxon>
        <taxon>Mycosphaerellales</taxon>
        <taxon>Mycosphaerellaceae</taxon>
        <taxon>Pseudocercospora</taxon>
    </lineage>
</organism>
<dbReference type="SUPFAM" id="SSF55298">
    <property type="entry name" value="YjgF-like"/>
    <property type="match status" value="1"/>
</dbReference>
<dbReference type="Proteomes" id="UP000073492">
    <property type="component" value="Unassembled WGS sequence"/>
</dbReference>
<dbReference type="InterPro" id="IPR035959">
    <property type="entry name" value="RutC-like_sf"/>
</dbReference>
<evidence type="ECO:0000313" key="2">
    <source>
        <dbReference type="Proteomes" id="UP000073492"/>
    </source>
</evidence>
<dbReference type="Gene3D" id="3.30.1330.40">
    <property type="entry name" value="RutC-like"/>
    <property type="match status" value="1"/>
</dbReference>
<dbReference type="Pfam" id="PF01042">
    <property type="entry name" value="Ribonuc_L-PSP"/>
    <property type="match status" value="1"/>
</dbReference>
<gene>
    <name evidence="1" type="ORF">AC579_7099</name>
</gene>
<accession>A0A139IMQ5</accession>
<evidence type="ECO:0000313" key="1">
    <source>
        <dbReference type="EMBL" id="KXT16043.1"/>
    </source>
</evidence>
<dbReference type="OrthoDB" id="408631at2759"/>
<dbReference type="InterPro" id="IPR006175">
    <property type="entry name" value="YjgF/YER057c/UK114"/>
</dbReference>
<protein>
    <submittedName>
        <fullName evidence="1">Uncharacterized protein</fullName>
    </submittedName>
</protein>